<evidence type="ECO:0000259" key="2">
    <source>
        <dbReference type="PROSITE" id="PS51781"/>
    </source>
</evidence>
<gene>
    <name evidence="3" type="ORF">MTX78_04700</name>
</gene>
<feature type="chain" id="PRO_5045935802" evidence="1">
    <location>
        <begin position="23"/>
        <end position="248"/>
    </location>
</feature>
<feature type="domain" description="SH3b" evidence="2">
    <location>
        <begin position="28"/>
        <end position="105"/>
    </location>
</feature>
<evidence type="ECO:0000313" key="4">
    <source>
        <dbReference type="Proteomes" id="UP000831113"/>
    </source>
</evidence>
<dbReference type="Proteomes" id="UP000831113">
    <property type="component" value="Chromosome"/>
</dbReference>
<organism evidence="3 4">
    <name type="scientific">Hymenobacter tibetensis</name>
    <dbReference type="NCBI Taxonomy" id="497967"/>
    <lineage>
        <taxon>Bacteria</taxon>
        <taxon>Pseudomonadati</taxon>
        <taxon>Bacteroidota</taxon>
        <taxon>Cytophagia</taxon>
        <taxon>Cytophagales</taxon>
        <taxon>Hymenobacteraceae</taxon>
        <taxon>Hymenobacter</taxon>
    </lineage>
</organism>
<evidence type="ECO:0000256" key="1">
    <source>
        <dbReference type="SAM" id="SignalP"/>
    </source>
</evidence>
<dbReference type="PROSITE" id="PS51781">
    <property type="entry name" value="SH3B"/>
    <property type="match status" value="1"/>
</dbReference>
<evidence type="ECO:0000313" key="3">
    <source>
        <dbReference type="EMBL" id="UOG75899.1"/>
    </source>
</evidence>
<dbReference type="InterPro" id="IPR003646">
    <property type="entry name" value="SH3-like_bac-type"/>
</dbReference>
<sequence length="248" mass="27214">MKNTVCLLLSGLILWAFRFAAAAPVVATKVYVISLTGSEVHEKPSFQARVVRKLPIGTAVDVVQTIASDDVKQVGAGFALQGDWMKVTAPGYTGYVFSSDVTKRKPEVKKSADGLLSVDLLGVKKSSRVEKKKQPTGNKNSPADYAVLETTEYANCTYTTTTYDGCFDHNYTFRHLTLPEVYHHMISSYAENEYDHSLKATKLEQPKLLSRKGNVYRFTCGFGGSATQDLKLTVQGNGVITISSYDCT</sequence>
<reference evidence="3 4" key="1">
    <citation type="submission" date="2022-03" db="EMBL/GenBank/DDBJ databases">
        <title>Hymenobactersp. isolated from the air.</title>
        <authorList>
            <person name="Won M."/>
            <person name="Kwon S.-W."/>
        </authorList>
    </citation>
    <scope>NUCLEOTIDE SEQUENCE [LARGE SCALE GENOMIC DNA]</scope>
    <source>
        <strain evidence="3 4">KACC 21982</strain>
    </source>
</reference>
<keyword evidence="1" id="KW-0732">Signal</keyword>
<dbReference type="RefSeq" id="WP_243800358.1">
    <property type="nucleotide sequence ID" value="NZ_CP094669.1"/>
</dbReference>
<accession>A0ABY4D3X0</accession>
<name>A0ABY4D3X0_9BACT</name>
<proteinExistence type="predicted"/>
<feature type="signal peptide" evidence="1">
    <location>
        <begin position="1"/>
        <end position="22"/>
    </location>
</feature>
<dbReference type="EMBL" id="CP094669">
    <property type="protein sequence ID" value="UOG75899.1"/>
    <property type="molecule type" value="Genomic_DNA"/>
</dbReference>
<keyword evidence="4" id="KW-1185">Reference proteome</keyword>
<dbReference type="Gene3D" id="2.30.30.40">
    <property type="entry name" value="SH3 Domains"/>
    <property type="match status" value="1"/>
</dbReference>
<protein>
    <submittedName>
        <fullName evidence="3">SH3 domain-containing protein</fullName>
    </submittedName>
</protein>